<protein>
    <submittedName>
        <fullName evidence="4">DegT/DnrJ/EryC1/StrS family aminotransferase</fullName>
    </submittedName>
</protein>
<dbReference type="PIRSF" id="PIRSF000390">
    <property type="entry name" value="PLP_StrS"/>
    <property type="match status" value="1"/>
</dbReference>
<evidence type="ECO:0000256" key="1">
    <source>
        <dbReference type="ARBA" id="ARBA00022898"/>
    </source>
</evidence>
<comment type="similarity">
    <text evidence="2 3">Belongs to the DegT/DnrJ/EryC1 family.</text>
</comment>
<dbReference type="CDD" id="cd00616">
    <property type="entry name" value="AHBA_syn"/>
    <property type="match status" value="1"/>
</dbReference>
<dbReference type="EMBL" id="JACJTA010000050">
    <property type="protein sequence ID" value="MBD2606898.1"/>
    <property type="molecule type" value="Genomic_DNA"/>
</dbReference>
<evidence type="ECO:0000256" key="3">
    <source>
        <dbReference type="RuleBase" id="RU004508"/>
    </source>
</evidence>
<dbReference type="RefSeq" id="WP_038296388.1">
    <property type="nucleotide sequence ID" value="NZ_JACJTA010000050.1"/>
</dbReference>
<dbReference type="PANTHER" id="PTHR30244">
    <property type="entry name" value="TRANSAMINASE"/>
    <property type="match status" value="1"/>
</dbReference>
<keyword evidence="4" id="KW-0032">Aminotransferase</keyword>
<evidence type="ECO:0000313" key="4">
    <source>
        <dbReference type="EMBL" id="MBD2606898.1"/>
    </source>
</evidence>
<keyword evidence="5" id="KW-1185">Reference proteome</keyword>
<keyword evidence="4" id="KW-0808">Transferase</keyword>
<dbReference type="Proteomes" id="UP000660380">
    <property type="component" value="Unassembled WGS sequence"/>
</dbReference>
<dbReference type="PANTHER" id="PTHR30244:SF36">
    <property type="entry name" value="3-OXO-GLUCOSE-6-PHOSPHATE:GLUTAMATE AMINOTRANSFERASE"/>
    <property type="match status" value="1"/>
</dbReference>
<dbReference type="SUPFAM" id="SSF53383">
    <property type="entry name" value="PLP-dependent transferases"/>
    <property type="match status" value="1"/>
</dbReference>
<accession>A0ABR8GVX3</accession>
<dbReference type="Gene3D" id="3.90.1150.10">
    <property type="entry name" value="Aspartate Aminotransferase, domain 1"/>
    <property type="match status" value="1"/>
</dbReference>
<dbReference type="GO" id="GO:0008483">
    <property type="term" value="F:transaminase activity"/>
    <property type="evidence" value="ECO:0007669"/>
    <property type="project" value="UniProtKB-KW"/>
</dbReference>
<dbReference type="InterPro" id="IPR000653">
    <property type="entry name" value="DegT/StrS_aminotransferase"/>
</dbReference>
<comment type="caution">
    <text evidence="4">The sequence shown here is derived from an EMBL/GenBank/DDBJ whole genome shotgun (WGS) entry which is preliminary data.</text>
</comment>
<evidence type="ECO:0000313" key="5">
    <source>
        <dbReference type="Proteomes" id="UP000660380"/>
    </source>
</evidence>
<dbReference type="Gene3D" id="3.40.640.10">
    <property type="entry name" value="Type I PLP-dependent aspartate aminotransferase-like (Major domain)"/>
    <property type="match status" value="1"/>
</dbReference>
<organism evidence="4 5">
    <name type="scientific">Scytonema hofmannii FACHB-248</name>
    <dbReference type="NCBI Taxonomy" id="1842502"/>
    <lineage>
        <taxon>Bacteria</taxon>
        <taxon>Bacillati</taxon>
        <taxon>Cyanobacteriota</taxon>
        <taxon>Cyanophyceae</taxon>
        <taxon>Nostocales</taxon>
        <taxon>Scytonemataceae</taxon>
        <taxon>Scytonema</taxon>
    </lineage>
</organism>
<dbReference type="InterPro" id="IPR015424">
    <property type="entry name" value="PyrdxlP-dep_Trfase"/>
</dbReference>
<dbReference type="Pfam" id="PF01041">
    <property type="entry name" value="DegT_DnrJ_EryC1"/>
    <property type="match status" value="1"/>
</dbReference>
<name>A0ABR8GVX3_9CYAN</name>
<dbReference type="InterPro" id="IPR015421">
    <property type="entry name" value="PyrdxlP-dep_Trfase_major"/>
</dbReference>
<evidence type="ECO:0000256" key="2">
    <source>
        <dbReference type="ARBA" id="ARBA00037999"/>
    </source>
</evidence>
<dbReference type="InterPro" id="IPR015422">
    <property type="entry name" value="PyrdxlP-dep_Trfase_small"/>
</dbReference>
<keyword evidence="1 3" id="KW-0663">Pyridoxal phosphate</keyword>
<reference evidence="4 5" key="1">
    <citation type="journal article" date="2020" name="ISME J.">
        <title>Comparative genomics reveals insights into cyanobacterial evolution and habitat adaptation.</title>
        <authorList>
            <person name="Chen M.Y."/>
            <person name="Teng W.K."/>
            <person name="Zhao L."/>
            <person name="Hu C.X."/>
            <person name="Zhou Y.K."/>
            <person name="Han B.P."/>
            <person name="Song L.R."/>
            <person name="Shu W.S."/>
        </authorList>
    </citation>
    <scope>NUCLEOTIDE SEQUENCE [LARGE SCALE GENOMIC DNA]</scope>
    <source>
        <strain evidence="4 5">FACHB-248</strain>
    </source>
</reference>
<gene>
    <name evidence="4" type="ORF">H6G81_20770</name>
</gene>
<sequence>MTIVNIPPFDATCQYQSIAAQIEKNICAVMAGGRYIMGPQVKEFELEFAQYLSCDQVISCNSGTDALHLALRALRIGAGDEVITTPFTFIATTEAIGIVGATPVFVDVDLNTYNIDTELIESKITERTKAILPVHLYGRPCNMTAIMEIARKYNLKVIEDCAQATGAVWEGQKVGTIGDVGCFSFFPTKNLGCFGDGGAIATSDKVIAERVEYLRRHGGKVKYQHEELGLNSRLDTIQAAVLLVKLQYLDRWNSARAEIANYYINQLANVKGIVLPTTVQSGNSVWNQFTIRVLDKQRGNVQKFLKEKGIGSMVYYPIPLHLQQVHSNLNYPLDSLPISEQLSDEVLSLPMFPELTTSAQKVVVESVSQAFFDIYLSSNLR</sequence>
<proteinExistence type="inferred from homology"/>